<dbReference type="EMBL" id="LGUT01001928">
    <property type="protein sequence ID" value="KOG87967.1"/>
    <property type="molecule type" value="Genomic_DNA"/>
</dbReference>
<evidence type="ECO:0000313" key="2">
    <source>
        <dbReference type="Proteomes" id="UP000037020"/>
    </source>
</evidence>
<feature type="non-terminal residue" evidence="1">
    <location>
        <position position="1"/>
    </location>
</feature>
<organism evidence="1 2">
    <name type="scientific">Streptomyces varsoviensis</name>
    <dbReference type="NCBI Taxonomy" id="67373"/>
    <lineage>
        <taxon>Bacteria</taxon>
        <taxon>Bacillati</taxon>
        <taxon>Actinomycetota</taxon>
        <taxon>Actinomycetes</taxon>
        <taxon>Kitasatosporales</taxon>
        <taxon>Streptomycetaceae</taxon>
        <taxon>Streptomyces</taxon>
    </lineage>
</organism>
<accession>A0ABR5J3P0</accession>
<dbReference type="Proteomes" id="UP000037020">
    <property type="component" value="Unassembled WGS sequence"/>
</dbReference>
<reference evidence="1 2" key="1">
    <citation type="submission" date="2015-07" db="EMBL/GenBank/DDBJ databases">
        <authorList>
            <person name="Ju K.-S."/>
            <person name="Doroghazi J.R."/>
            <person name="Metcalf W.W."/>
        </authorList>
    </citation>
    <scope>NUCLEOTIDE SEQUENCE [LARGE SCALE GENOMIC DNA]</scope>
    <source>
        <strain evidence="1 2">NRRL B-3589</strain>
    </source>
</reference>
<evidence type="ECO:0008006" key="3">
    <source>
        <dbReference type="Google" id="ProtNLM"/>
    </source>
</evidence>
<sequence length="68" mass="6770">AACRRVEAAVQSLVAPGDRADSPAAALAGAPHHPGAERALAHLHDLEAALAALAAPLRGTSRAPYAKA</sequence>
<evidence type="ECO:0000313" key="1">
    <source>
        <dbReference type="EMBL" id="KOG87967.1"/>
    </source>
</evidence>
<protein>
    <recommendedName>
        <fullName evidence="3">FUSC family protein</fullName>
    </recommendedName>
</protein>
<keyword evidence="2" id="KW-1185">Reference proteome</keyword>
<comment type="caution">
    <text evidence="1">The sequence shown here is derived from an EMBL/GenBank/DDBJ whole genome shotgun (WGS) entry which is preliminary data.</text>
</comment>
<gene>
    <name evidence="1" type="ORF">ADK38_22445</name>
</gene>
<name>A0ABR5J3P0_9ACTN</name>
<proteinExistence type="predicted"/>